<proteinExistence type="inferred from homology"/>
<dbReference type="InterPro" id="IPR009269">
    <property type="entry name" value="NKAP_C"/>
</dbReference>
<gene>
    <name evidence="4" type="ORF">A0H81_09154</name>
</gene>
<dbReference type="EMBL" id="LUGG01000013">
    <property type="protein sequence ID" value="OBZ71031.1"/>
    <property type="molecule type" value="Genomic_DNA"/>
</dbReference>
<comment type="similarity">
    <text evidence="1">Belongs to the NKAP family.</text>
</comment>
<evidence type="ECO:0000256" key="2">
    <source>
        <dbReference type="SAM" id="MobiDB-lite"/>
    </source>
</evidence>
<dbReference type="GO" id="GO:0005634">
    <property type="term" value="C:nucleus"/>
    <property type="evidence" value="ECO:0007669"/>
    <property type="project" value="TreeGrafter"/>
</dbReference>
<feature type="compositionally biased region" description="Basic and acidic residues" evidence="2">
    <location>
        <begin position="16"/>
        <end position="105"/>
    </location>
</feature>
<dbReference type="Proteomes" id="UP000092993">
    <property type="component" value="Unassembled WGS sequence"/>
</dbReference>
<feature type="region of interest" description="Disordered" evidence="2">
    <location>
        <begin position="1"/>
        <end position="365"/>
    </location>
</feature>
<feature type="compositionally biased region" description="Basic and acidic residues" evidence="2">
    <location>
        <begin position="158"/>
        <end position="168"/>
    </location>
</feature>
<name>A0A1C7M274_GRIFR</name>
<comment type="caution">
    <text evidence="4">The sequence shown here is derived from an EMBL/GenBank/DDBJ whole genome shotgun (WGS) entry which is preliminary data.</text>
</comment>
<evidence type="ECO:0000313" key="5">
    <source>
        <dbReference type="Proteomes" id="UP000092993"/>
    </source>
</evidence>
<evidence type="ECO:0000256" key="1">
    <source>
        <dbReference type="ARBA" id="ARBA00009313"/>
    </source>
</evidence>
<dbReference type="PANTHER" id="PTHR13087">
    <property type="entry name" value="NF-KAPPA B ACTIVATING PROTEIN"/>
    <property type="match status" value="1"/>
</dbReference>
<organism evidence="4 5">
    <name type="scientific">Grifola frondosa</name>
    <name type="common">Maitake</name>
    <name type="synonym">Polyporus frondosus</name>
    <dbReference type="NCBI Taxonomy" id="5627"/>
    <lineage>
        <taxon>Eukaryota</taxon>
        <taxon>Fungi</taxon>
        <taxon>Dikarya</taxon>
        <taxon>Basidiomycota</taxon>
        <taxon>Agaricomycotina</taxon>
        <taxon>Agaricomycetes</taxon>
        <taxon>Polyporales</taxon>
        <taxon>Grifolaceae</taxon>
        <taxon>Grifola</taxon>
    </lineage>
</organism>
<dbReference type="GO" id="GO:0010468">
    <property type="term" value="P:regulation of gene expression"/>
    <property type="evidence" value="ECO:0007669"/>
    <property type="project" value="TreeGrafter"/>
</dbReference>
<protein>
    <recommendedName>
        <fullName evidence="3">NF-kappa-B-activating protein C-terminal domain-containing protein</fullName>
    </recommendedName>
</protein>
<feature type="compositionally biased region" description="Basic residues" evidence="2">
    <location>
        <begin position="243"/>
        <end position="253"/>
    </location>
</feature>
<keyword evidence="5" id="KW-1185">Reference proteome</keyword>
<dbReference type="AlphaFoldDB" id="A0A1C7M274"/>
<dbReference type="Pfam" id="PF06047">
    <property type="entry name" value="Nkap_C"/>
    <property type="match status" value="1"/>
</dbReference>
<dbReference type="PANTHER" id="PTHR13087:SF0">
    <property type="entry name" value="NFKB ACTIVATING PROTEIN LIKE"/>
    <property type="match status" value="1"/>
</dbReference>
<dbReference type="STRING" id="5627.A0A1C7M274"/>
<evidence type="ECO:0000313" key="4">
    <source>
        <dbReference type="EMBL" id="OBZ71031.1"/>
    </source>
</evidence>
<dbReference type="GO" id="GO:0003682">
    <property type="term" value="F:chromatin binding"/>
    <property type="evidence" value="ECO:0007669"/>
    <property type="project" value="InterPro"/>
</dbReference>
<reference evidence="4 5" key="1">
    <citation type="submission" date="2016-03" db="EMBL/GenBank/DDBJ databases">
        <title>Whole genome sequencing of Grifola frondosa 9006-11.</title>
        <authorList>
            <person name="Min B."/>
            <person name="Park H."/>
            <person name="Kim J.-G."/>
            <person name="Cho H."/>
            <person name="Oh Y.-L."/>
            <person name="Kong W.-S."/>
            <person name="Choi I.-G."/>
        </authorList>
    </citation>
    <scope>NUCLEOTIDE SEQUENCE [LARGE SCALE GENOMIC DNA]</scope>
    <source>
        <strain evidence="4 5">9006-11</strain>
    </source>
</reference>
<sequence length="476" mass="55520">MATTDPAAPQPALSSSRDRGYDSRRDMERSRDKDKDKDRGRDRDGERRNRDDRSRRYERERARADDYFDQDKRESDKPKGRSRSRSVDKVRDREREDIRVRDKPPRASPEYSEYRRPSSPPPREQDHAAVQPPWRDQENMYRGRAERQHYGGGGADFLESRRQQREKVTVAVWPPSPKAPTRTLSPGLDSKRRKKSSKRRRDDSDSSDVSSDTEEGRRRRERKERKKARKEKSRTTEKERDRERRRRRSRSRSRRYDDYDEDSDRERRRRRSRSKTEDKRRSPTPAKSAEQRPPSTPPEADEQEWVEKPSAPGLLTMVPRSHGAPPVPAAKAAPVPTEEGSDSDEDVGPQPLHKMTSSSRKVDERQYGGALLRGEGSAMAAFLKDGTDVRIPRRGEIGLSSDEIATFEDVGYVMSGSRHRRMNAVRMRKENQVISAEEKRGILKLQQEERNRREEILREEFQQLVHEKLKSQGAPT</sequence>
<feature type="domain" description="NF-kappa-B-activating protein C-terminal" evidence="3">
    <location>
        <begin position="365"/>
        <end position="467"/>
    </location>
</feature>
<dbReference type="OrthoDB" id="273141at2759"/>
<feature type="compositionally biased region" description="Basic and acidic residues" evidence="2">
    <location>
        <begin position="233"/>
        <end position="242"/>
    </location>
</feature>
<feature type="compositionally biased region" description="Basic and acidic residues" evidence="2">
    <location>
        <begin position="135"/>
        <end position="149"/>
    </location>
</feature>
<feature type="compositionally biased region" description="Basic residues" evidence="2">
    <location>
        <begin position="219"/>
        <end position="232"/>
    </location>
</feature>
<dbReference type="OMA" id="WRQQENM"/>
<dbReference type="InterPro" id="IPR040466">
    <property type="entry name" value="NKAP"/>
</dbReference>
<accession>A0A1C7M274</accession>
<evidence type="ECO:0000259" key="3">
    <source>
        <dbReference type="Pfam" id="PF06047"/>
    </source>
</evidence>